<dbReference type="Pfam" id="PF01740">
    <property type="entry name" value="STAS"/>
    <property type="match status" value="1"/>
</dbReference>
<protein>
    <submittedName>
        <fullName evidence="2">STAS domain-containing protein</fullName>
    </submittedName>
</protein>
<dbReference type="RefSeq" id="WP_377262300.1">
    <property type="nucleotide sequence ID" value="NZ_JBHLUH010000097.1"/>
</dbReference>
<evidence type="ECO:0000313" key="3">
    <source>
        <dbReference type="Proteomes" id="UP001589867"/>
    </source>
</evidence>
<gene>
    <name evidence="2" type="ORF">ACFFIA_41000</name>
</gene>
<dbReference type="CDD" id="cd16936">
    <property type="entry name" value="HATPase_RsbW-like"/>
    <property type="match status" value="1"/>
</dbReference>
<name>A0ABV6MGY9_9ACTN</name>
<accession>A0ABV6MGY9</accession>
<dbReference type="InterPro" id="IPR050267">
    <property type="entry name" value="Anti-sigma-factor_SerPK"/>
</dbReference>
<dbReference type="InterPro" id="IPR036890">
    <property type="entry name" value="HATPase_C_sf"/>
</dbReference>
<comment type="caution">
    <text evidence="2">The sequence shown here is derived from an EMBL/GenBank/DDBJ whole genome shotgun (WGS) entry which is preliminary data.</text>
</comment>
<evidence type="ECO:0000313" key="2">
    <source>
        <dbReference type="EMBL" id="MFC0533996.1"/>
    </source>
</evidence>
<dbReference type="PANTHER" id="PTHR35526">
    <property type="entry name" value="ANTI-SIGMA-F FACTOR RSBW-RELATED"/>
    <property type="match status" value="1"/>
</dbReference>
<organism evidence="2 3">
    <name type="scientific">Phytohabitans kaempferiae</name>
    <dbReference type="NCBI Taxonomy" id="1620943"/>
    <lineage>
        <taxon>Bacteria</taxon>
        <taxon>Bacillati</taxon>
        <taxon>Actinomycetota</taxon>
        <taxon>Actinomycetes</taxon>
        <taxon>Micromonosporales</taxon>
        <taxon>Micromonosporaceae</taxon>
    </lineage>
</organism>
<keyword evidence="3" id="KW-1185">Reference proteome</keyword>
<dbReference type="SUPFAM" id="SSF55874">
    <property type="entry name" value="ATPase domain of HSP90 chaperone/DNA topoisomerase II/histidine kinase"/>
    <property type="match status" value="1"/>
</dbReference>
<dbReference type="Gene3D" id="3.30.750.24">
    <property type="entry name" value="STAS domain"/>
    <property type="match status" value="1"/>
</dbReference>
<dbReference type="Proteomes" id="UP001589867">
    <property type="component" value="Unassembled WGS sequence"/>
</dbReference>
<sequence length="244" mass="25826">MPTDIQCLTDDQESHTVVRIVGTLDLAGAVAVHTCLLKCLAEQPPVLLVDLSGMRLAEEDALTVFLAVARKAAMWPAVPMLLCGAEPATAQLLNAQSVARHLPMLPSVGAAVRSLELGGLPATPSLSEDLLPVTGAGRRAREVVTEACLRWDLPGHVAPACTVATELVNNVVAHAHTMMRLRISLRGRYLHIAVRDGSTEPPVRRDVPVSATAGRGLTLVEAVARQWGSLAIEGGKVVWAVLDT</sequence>
<dbReference type="EMBL" id="JBHLUH010000097">
    <property type="protein sequence ID" value="MFC0533996.1"/>
    <property type="molecule type" value="Genomic_DNA"/>
</dbReference>
<dbReference type="PROSITE" id="PS50801">
    <property type="entry name" value="STAS"/>
    <property type="match status" value="1"/>
</dbReference>
<dbReference type="PANTHER" id="PTHR35526:SF3">
    <property type="entry name" value="ANTI-SIGMA-F FACTOR RSBW"/>
    <property type="match status" value="1"/>
</dbReference>
<dbReference type="InterPro" id="IPR002645">
    <property type="entry name" value="STAS_dom"/>
</dbReference>
<dbReference type="InterPro" id="IPR036513">
    <property type="entry name" value="STAS_dom_sf"/>
</dbReference>
<dbReference type="SUPFAM" id="SSF52091">
    <property type="entry name" value="SpoIIaa-like"/>
    <property type="match status" value="1"/>
</dbReference>
<reference evidence="2 3" key="1">
    <citation type="submission" date="2024-09" db="EMBL/GenBank/DDBJ databases">
        <authorList>
            <person name="Sun Q."/>
            <person name="Mori K."/>
        </authorList>
    </citation>
    <scope>NUCLEOTIDE SEQUENCE [LARGE SCALE GENOMIC DNA]</scope>
    <source>
        <strain evidence="2 3">TBRC 3947</strain>
    </source>
</reference>
<evidence type="ECO:0000259" key="1">
    <source>
        <dbReference type="PROSITE" id="PS50801"/>
    </source>
</evidence>
<dbReference type="Gene3D" id="3.30.565.10">
    <property type="entry name" value="Histidine kinase-like ATPase, C-terminal domain"/>
    <property type="match status" value="1"/>
</dbReference>
<feature type="domain" description="STAS" evidence="1">
    <location>
        <begin position="17"/>
        <end position="115"/>
    </location>
</feature>
<proteinExistence type="predicted"/>